<gene>
    <name evidence="1" type="ORF">KIN20_021477</name>
</gene>
<comment type="caution">
    <text evidence="1">The sequence shown here is derived from an EMBL/GenBank/DDBJ whole genome shotgun (WGS) entry which is preliminary data.</text>
</comment>
<proteinExistence type="predicted"/>
<evidence type="ECO:0000313" key="2">
    <source>
        <dbReference type="Proteomes" id="UP001196413"/>
    </source>
</evidence>
<dbReference type="AlphaFoldDB" id="A0AAD5QUM6"/>
<protein>
    <submittedName>
        <fullName evidence="1">Uncharacterized protein</fullName>
    </submittedName>
</protein>
<dbReference type="EMBL" id="JAHQIW010004360">
    <property type="protein sequence ID" value="KAJ1362067.1"/>
    <property type="molecule type" value="Genomic_DNA"/>
</dbReference>
<keyword evidence="2" id="KW-1185">Reference proteome</keyword>
<name>A0AAD5QUM6_PARTN</name>
<reference evidence="1" key="1">
    <citation type="submission" date="2021-06" db="EMBL/GenBank/DDBJ databases">
        <title>Parelaphostrongylus tenuis whole genome reference sequence.</title>
        <authorList>
            <person name="Garwood T.J."/>
            <person name="Larsen P.A."/>
            <person name="Fountain-Jones N.M."/>
            <person name="Garbe J.R."/>
            <person name="Macchietto M.G."/>
            <person name="Kania S.A."/>
            <person name="Gerhold R.W."/>
            <person name="Richards J.E."/>
            <person name="Wolf T.M."/>
        </authorList>
    </citation>
    <scope>NUCLEOTIDE SEQUENCE</scope>
    <source>
        <strain evidence="1">MNPRO001-30</strain>
        <tissue evidence="1">Meninges</tissue>
    </source>
</reference>
<sequence>MLQNSENAVSPLALQIGGILMSSHSRPCSNPSVFDVLEIQARSALLPDAIISSILGHYSINVSYEPMECPGVSITQMEEGGCLQ</sequence>
<organism evidence="1 2">
    <name type="scientific">Parelaphostrongylus tenuis</name>
    <name type="common">Meningeal worm</name>
    <dbReference type="NCBI Taxonomy" id="148309"/>
    <lineage>
        <taxon>Eukaryota</taxon>
        <taxon>Metazoa</taxon>
        <taxon>Ecdysozoa</taxon>
        <taxon>Nematoda</taxon>
        <taxon>Chromadorea</taxon>
        <taxon>Rhabditida</taxon>
        <taxon>Rhabditina</taxon>
        <taxon>Rhabditomorpha</taxon>
        <taxon>Strongyloidea</taxon>
        <taxon>Metastrongylidae</taxon>
        <taxon>Parelaphostrongylus</taxon>
    </lineage>
</organism>
<evidence type="ECO:0000313" key="1">
    <source>
        <dbReference type="EMBL" id="KAJ1362067.1"/>
    </source>
</evidence>
<accession>A0AAD5QUM6</accession>
<dbReference type="Proteomes" id="UP001196413">
    <property type="component" value="Unassembled WGS sequence"/>
</dbReference>